<feature type="transmembrane region" description="Helical" evidence="7">
    <location>
        <begin position="164"/>
        <end position="192"/>
    </location>
</feature>
<comment type="subcellular location">
    <subcellularLocation>
        <location evidence="1">Cell membrane</location>
        <topology evidence="1">Multi-pass membrane protein</topology>
    </subcellularLocation>
</comment>
<keyword evidence="6 7" id="KW-0472">Membrane</keyword>
<reference evidence="12" key="1">
    <citation type="submission" date="2016-10" db="EMBL/GenBank/DDBJ databases">
        <authorList>
            <person name="Varghese N."/>
            <person name="Submissions S."/>
        </authorList>
    </citation>
    <scope>NUCLEOTIDE SEQUENCE [LARGE SCALE GENOMIC DNA]</scope>
    <source>
        <strain evidence="12">DSM 16108</strain>
    </source>
</reference>
<dbReference type="EMBL" id="FOSJ01000066">
    <property type="protein sequence ID" value="SFK65588.1"/>
    <property type="molecule type" value="Genomic_DNA"/>
</dbReference>
<dbReference type="InterPro" id="IPR011066">
    <property type="entry name" value="MscS_channel_C_sf"/>
</dbReference>
<dbReference type="RefSeq" id="WP_091898605.1">
    <property type="nucleotide sequence ID" value="NZ_FOSJ01000066.1"/>
</dbReference>
<feature type="transmembrane region" description="Helical" evidence="7">
    <location>
        <begin position="56"/>
        <end position="73"/>
    </location>
</feature>
<organism evidence="11 12">
    <name type="scientific">Marinilactibacillus piezotolerans</name>
    <dbReference type="NCBI Taxonomy" id="258723"/>
    <lineage>
        <taxon>Bacteria</taxon>
        <taxon>Bacillati</taxon>
        <taxon>Bacillota</taxon>
        <taxon>Bacilli</taxon>
        <taxon>Lactobacillales</taxon>
        <taxon>Carnobacteriaceae</taxon>
        <taxon>Marinilactibacillus</taxon>
    </lineage>
</organism>
<dbReference type="GO" id="GO:0055085">
    <property type="term" value="P:transmembrane transport"/>
    <property type="evidence" value="ECO:0007669"/>
    <property type="project" value="InterPro"/>
</dbReference>
<keyword evidence="4 7" id="KW-0812">Transmembrane</keyword>
<keyword evidence="3" id="KW-1003">Cell membrane</keyword>
<dbReference type="Gene3D" id="1.10.287.1260">
    <property type="match status" value="1"/>
</dbReference>
<keyword evidence="5 7" id="KW-1133">Transmembrane helix</keyword>
<dbReference type="InterPro" id="IPR049278">
    <property type="entry name" value="MS_channel_C"/>
</dbReference>
<evidence type="ECO:0000259" key="9">
    <source>
        <dbReference type="Pfam" id="PF21082"/>
    </source>
</evidence>
<evidence type="ECO:0000256" key="6">
    <source>
        <dbReference type="ARBA" id="ARBA00023136"/>
    </source>
</evidence>
<evidence type="ECO:0000256" key="4">
    <source>
        <dbReference type="ARBA" id="ARBA00022692"/>
    </source>
</evidence>
<comment type="similarity">
    <text evidence="2">Belongs to the MscS (TC 1.A.23) family.</text>
</comment>
<evidence type="ECO:0000259" key="10">
    <source>
        <dbReference type="Pfam" id="PF21088"/>
    </source>
</evidence>
<dbReference type="AlphaFoldDB" id="A0A1I4B9T5"/>
<dbReference type="SUPFAM" id="SSF82689">
    <property type="entry name" value="Mechanosensitive channel protein MscS (YggB), C-terminal domain"/>
    <property type="match status" value="1"/>
</dbReference>
<dbReference type="Gene3D" id="2.30.30.60">
    <property type="match status" value="1"/>
</dbReference>
<dbReference type="InterPro" id="IPR011014">
    <property type="entry name" value="MscS_channel_TM-2"/>
</dbReference>
<evidence type="ECO:0000256" key="7">
    <source>
        <dbReference type="SAM" id="Phobius"/>
    </source>
</evidence>
<evidence type="ECO:0000313" key="11">
    <source>
        <dbReference type="EMBL" id="SFK65588.1"/>
    </source>
</evidence>
<dbReference type="SUPFAM" id="SSF82861">
    <property type="entry name" value="Mechanosensitive channel protein MscS (YggB), transmembrane region"/>
    <property type="match status" value="1"/>
</dbReference>
<dbReference type="Pfam" id="PF21088">
    <property type="entry name" value="MS_channel_1st"/>
    <property type="match status" value="1"/>
</dbReference>
<dbReference type="SUPFAM" id="SSF50182">
    <property type="entry name" value="Sm-like ribonucleoproteins"/>
    <property type="match status" value="1"/>
</dbReference>
<dbReference type="Pfam" id="PF21082">
    <property type="entry name" value="MS_channel_3rd"/>
    <property type="match status" value="1"/>
</dbReference>
<dbReference type="OrthoDB" id="9809206at2"/>
<dbReference type="InterPro" id="IPR052702">
    <property type="entry name" value="MscS-like_channel"/>
</dbReference>
<evidence type="ECO:0000313" key="12">
    <source>
        <dbReference type="Proteomes" id="UP000199589"/>
    </source>
</evidence>
<evidence type="ECO:0000256" key="3">
    <source>
        <dbReference type="ARBA" id="ARBA00022475"/>
    </source>
</evidence>
<feature type="transmembrane region" description="Helical" evidence="7">
    <location>
        <begin position="16"/>
        <end position="36"/>
    </location>
</feature>
<dbReference type="Gene3D" id="3.30.70.100">
    <property type="match status" value="1"/>
</dbReference>
<accession>A0A1I4B9T5</accession>
<evidence type="ECO:0000256" key="5">
    <source>
        <dbReference type="ARBA" id="ARBA00022989"/>
    </source>
</evidence>
<evidence type="ECO:0000256" key="2">
    <source>
        <dbReference type="ARBA" id="ARBA00008017"/>
    </source>
</evidence>
<dbReference type="PANTHER" id="PTHR30347">
    <property type="entry name" value="POTASSIUM CHANNEL RELATED"/>
    <property type="match status" value="1"/>
</dbReference>
<dbReference type="InterPro" id="IPR006685">
    <property type="entry name" value="MscS_channel_2nd"/>
</dbReference>
<feature type="domain" description="Mechanosensitive ion channel transmembrane helices 2/3" evidence="10">
    <location>
        <begin position="138"/>
        <end position="178"/>
    </location>
</feature>
<dbReference type="InterPro" id="IPR049142">
    <property type="entry name" value="MS_channel_1st"/>
</dbReference>
<feature type="domain" description="Mechanosensitive ion channel MscS" evidence="8">
    <location>
        <begin position="179"/>
        <end position="245"/>
    </location>
</feature>
<protein>
    <submittedName>
        <fullName evidence="11">Mechanosensitive ion channel</fullName>
    </submittedName>
</protein>
<feature type="transmembrane region" description="Helical" evidence="7">
    <location>
        <begin position="93"/>
        <end position="113"/>
    </location>
</feature>
<gene>
    <name evidence="11" type="ORF">SAMN04488569_106610</name>
</gene>
<keyword evidence="12" id="KW-1185">Reference proteome</keyword>
<proteinExistence type="inferred from homology"/>
<dbReference type="GO" id="GO:0005886">
    <property type="term" value="C:plasma membrane"/>
    <property type="evidence" value="ECO:0007669"/>
    <property type="project" value="UniProtKB-SubCell"/>
</dbReference>
<feature type="domain" description="Mechanosensitive ion channel MscS C-terminal" evidence="9">
    <location>
        <begin position="254"/>
        <end position="343"/>
    </location>
</feature>
<feature type="transmembrane region" description="Helical" evidence="7">
    <location>
        <begin position="133"/>
        <end position="152"/>
    </location>
</feature>
<sequence>MAILEGWLEYLNEAGITYWLGGIAGLISILVVRSILKKVGKRLIQSERWQVLWKAFVNWTTLFVLVVYLLSYLSNTPWLYETLFTFGDTRVTIFLILAVLFVVIVAIRFSNAVKKHVLPSVYSRYELDRGMQATFNTLFQYVVVALAILIALSSLGFNLTSLTVFASVLGVGIGFGLQNIMSNFISGLIILFERPVKVGDRIIIDGTIADVEEIKMRATIVRTRANERMIIPNSFFLEEKFINRSYADTRLRISVEVGVAYDSDVHLVKKLIEESIKELNEETWHNILTDPEPRVFFENFGESSLDFKVWFWIDQQTDEREFRIPSDLRFKLFEKFNAHDIEIPFPQRDLHLIQQEKPE</sequence>
<dbReference type="Pfam" id="PF00924">
    <property type="entry name" value="MS_channel_2nd"/>
    <property type="match status" value="1"/>
</dbReference>
<dbReference type="InterPro" id="IPR023408">
    <property type="entry name" value="MscS_beta-dom_sf"/>
</dbReference>
<dbReference type="PANTHER" id="PTHR30347:SF1">
    <property type="entry name" value="MECHANOSENSITIVE CHANNEL MSCK"/>
    <property type="match status" value="1"/>
</dbReference>
<dbReference type="InterPro" id="IPR010920">
    <property type="entry name" value="LSM_dom_sf"/>
</dbReference>
<evidence type="ECO:0000256" key="1">
    <source>
        <dbReference type="ARBA" id="ARBA00004651"/>
    </source>
</evidence>
<evidence type="ECO:0000259" key="8">
    <source>
        <dbReference type="Pfam" id="PF00924"/>
    </source>
</evidence>
<name>A0A1I4B9T5_9LACT</name>
<dbReference type="STRING" id="258723.GCA_900169305_01633"/>
<dbReference type="Proteomes" id="UP000199589">
    <property type="component" value="Unassembled WGS sequence"/>
</dbReference>